<proteinExistence type="predicted"/>
<comment type="caution">
    <text evidence="1">The sequence shown here is derived from an EMBL/GenBank/DDBJ whole genome shotgun (WGS) entry which is preliminary data.</text>
</comment>
<dbReference type="Proteomes" id="UP001202328">
    <property type="component" value="Unassembled WGS sequence"/>
</dbReference>
<protein>
    <submittedName>
        <fullName evidence="1">Uncharacterized protein</fullName>
    </submittedName>
</protein>
<sequence length="74" mass="8387">MRCFFLVECHLSSTCGSWNYNINGVKHNTNLTCGIKLGSMVTLRISARLVGYLLSRKGLNLLRHGSPLWLMNYL</sequence>
<gene>
    <name evidence="1" type="ORF">MKW98_005785</name>
</gene>
<name>A0AAD4TLF4_9MAGN</name>
<reference evidence="1" key="1">
    <citation type="submission" date="2022-04" db="EMBL/GenBank/DDBJ databases">
        <title>A functionally conserved STORR gene fusion in Papaver species that diverged 16.8 million years ago.</title>
        <authorList>
            <person name="Catania T."/>
        </authorList>
    </citation>
    <scope>NUCLEOTIDE SEQUENCE</scope>
    <source>
        <strain evidence="1">S-188037</strain>
    </source>
</reference>
<evidence type="ECO:0000313" key="1">
    <source>
        <dbReference type="EMBL" id="KAI3962154.1"/>
    </source>
</evidence>
<organism evidence="1 2">
    <name type="scientific">Papaver atlanticum</name>
    <dbReference type="NCBI Taxonomy" id="357466"/>
    <lineage>
        <taxon>Eukaryota</taxon>
        <taxon>Viridiplantae</taxon>
        <taxon>Streptophyta</taxon>
        <taxon>Embryophyta</taxon>
        <taxon>Tracheophyta</taxon>
        <taxon>Spermatophyta</taxon>
        <taxon>Magnoliopsida</taxon>
        <taxon>Ranunculales</taxon>
        <taxon>Papaveraceae</taxon>
        <taxon>Papaveroideae</taxon>
        <taxon>Papaver</taxon>
    </lineage>
</organism>
<dbReference type="EMBL" id="JAJJMB010000440">
    <property type="protein sequence ID" value="KAI3962154.1"/>
    <property type="molecule type" value="Genomic_DNA"/>
</dbReference>
<keyword evidence="2" id="KW-1185">Reference proteome</keyword>
<dbReference type="AlphaFoldDB" id="A0AAD4TLF4"/>
<accession>A0AAD4TLF4</accession>
<evidence type="ECO:0000313" key="2">
    <source>
        <dbReference type="Proteomes" id="UP001202328"/>
    </source>
</evidence>